<feature type="transmembrane region" description="Helical" evidence="7">
    <location>
        <begin position="32"/>
        <end position="61"/>
    </location>
</feature>
<evidence type="ECO:0000313" key="11">
    <source>
        <dbReference type="Proteomes" id="UP001500213"/>
    </source>
</evidence>
<dbReference type="RefSeq" id="WP_344777097.1">
    <property type="nucleotide sequence ID" value="NZ_BAABBX010000015.1"/>
</dbReference>
<accession>A0ABP8AW34</accession>
<name>A0ABP8AW34_9MICO</name>
<keyword evidence="2 7" id="KW-0813">Transport</keyword>
<feature type="transmembrane region" description="Helical" evidence="7">
    <location>
        <begin position="130"/>
        <end position="149"/>
    </location>
</feature>
<feature type="domain" description="ABC transmembrane type-1" evidence="9">
    <location>
        <begin position="91"/>
        <end position="311"/>
    </location>
</feature>
<evidence type="ECO:0000256" key="2">
    <source>
        <dbReference type="ARBA" id="ARBA00022448"/>
    </source>
</evidence>
<comment type="similarity">
    <text evidence="7">Belongs to the binding-protein-dependent transport system permease family.</text>
</comment>
<dbReference type="Proteomes" id="UP001500213">
    <property type="component" value="Unassembled WGS sequence"/>
</dbReference>
<dbReference type="PANTHER" id="PTHR30193:SF37">
    <property type="entry name" value="INNER MEMBRANE ABC TRANSPORTER PERMEASE PROTEIN YCJO"/>
    <property type="match status" value="1"/>
</dbReference>
<reference evidence="11" key="1">
    <citation type="journal article" date="2019" name="Int. J. Syst. Evol. Microbiol.">
        <title>The Global Catalogue of Microorganisms (GCM) 10K type strain sequencing project: providing services to taxonomists for standard genome sequencing and annotation.</title>
        <authorList>
            <consortium name="The Broad Institute Genomics Platform"/>
            <consortium name="The Broad Institute Genome Sequencing Center for Infectious Disease"/>
            <person name="Wu L."/>
            <person name="Ma J."/>
        </authorList>
    </citation>
    <scope>NUCLEOTIDE SEQUENCE [LARGE SCALE GENOMIC DNA]</scope>
    <source>
        <strain evidence="11">JCM 17593</strain>
    </source>
</reference>
<comment type="caution">
    <text evidence="10">The sequence shown here is derived from an EMBL/GenBank/DDBJ whole genome shotgun (WGS) entry which is preliminary data.</text>
</comment>
<evidence type="ECO:0000256" key="5">
    <source>
        <dbReference type="ARBA" id="ARBA00022989"/>
    </source>
</evidence>
<comment type="subcellular location">
    <subcellularLocation>
        <location evidence="1 7">Cell membrane</location>
        <topology evidence="1 7">Multi-pass membrane protein</topology>
    </subcellularLocation>
</comment>
<evidence type="ECO:0000256" key="3">
    <source>
        <dbReference type="ARBA" id="ARBA00022475"/>
    </source>
</evidence>
<keyword evidence="11" id="KW-1185">Reference proteome</keyword>
<dbReference type="InterPro" id="IPR000515">
    <property type="entry name" value="MetI-like"/>
</dbReference>
<evidence type="ECO:0000313" key="10">
    <source>
        <dbReference type="EMBL" id="GAA4191978.1"/>
    </source>
</evidence>
<dbReference type="PANTHER" id="PTHR30193">
    <property type="entry name" value="ABC TRANSPORTER PERMEASE PROTEIN"/>
    <property type="match status" value="1"/>
</dbReference>
<dbReference type="InterPro" id="IPR035906">
    <property type="entry name" value="MetI-like_sf"/>
</dbReference>
<dbReference type="Gene3D" id="1.10.3720.10">
    <property type="entry name" value="MetI-like"/>
    <property type="match status" value="1"/>
</dbReference>
<keyword evidence="4 7" id="KW-0812">Transmembrane</keyword>
<keyword evidence="3" id="KW-1003">Cell membrane</keyword>
<keyword evidence="6 7" id="KW-0472">Membrane</keyword>
<dbReference type="Pfam" id="PF00528">
    <property type="entry name" value="BPD_transp_1"/>
    <property type="match status" value="1"/>
</dbReference>
<dbReference type="InterPro" id="IPR051393">
    <property type="entry name" value="ABC_transporter_permease"/>
</dbReference>
<dbReference type="CDD" id="cd06261">
    <property type="entry name" value="TM_PBP2"/>
    <property type="match status" value="1"/>
</dbReference>
<dbReference type="EMBL" id="BAABBX010000015">
    <property type="protein sequence ID" value="GAA4191978.1"/>
    <property type="molecule type" value="Genomic_DNA"/>
</dbReference>
<evidence type="ECO:0000256" key="1">
    <source>
        <dbReference type="ARBA" id="ARBA00004651"/>
    </source>
</evidence>
<proteinExistence type="inferred from homology"/>
<feature type="transmembrane region" description="Helical" evidence="7">
    <location>
        <begin position="180"/>
        <end position="204"/>
    </location>
</feature>
<feature type="region of interest" description="Disordered" evidence="8">
    <location>
        <begin position="1"/>
        <end position="21"/>
    </location>
</feature>
<evidence type="ECO:0000256" key="8">
    <source>
        <dbReference type="SAM" id="MobiDB-lite"/>
    </source>
</evidence>
<evidence type="ECO:0000259" key="9">
    <source>
        <dbReference type="PROSITE" id="PS50928"/>
    </source>
</evidence>
<sequence>MSSQTISRGMPRRGSSTSGGSHLWRLQRSERLAGYVFSIPITVLFAVFVGWPIVFAIYLGFTSWSGFGSPTFTGFANYERMWNDPVARQAFITTIVYAIVTTVLQTVIPLFIAVLLNYVWSGLSVVIRTILFIPGIVSFVVSGVLWKLIYDPNLGTLNKALRGLGLDGLATNWLSNPATVLPAIIVVSLWGAIGTNMLIYFAGIQGVDPTYYEAAQIDGASRWQQFRFVTIPGLRVVTAIVVSLNLMNGFKVFDIIFVMTGGGPSHASEVFGTYLYSLAFGSTAGSIPQLGYGSAFSVIVMLLCGVAVAVQVFLTRRAQR</sequence>
<protein>
    <submittedName>
        <fullName evidence="10">Sugar ABC transporter permease</fullName>
    </submittedName>
</protein>
<evidence type="ECO:0000256" key="7">
    <source>
        <dbReference type="RuleBase" id="RU363032"/>
    </source>
</evidence>
<feature type="transmembrane region" description="Helical" evidence="7">
    <location>
        <begin position="90"/>
        <end position="118"/>
    </location>
</feature>
<feature type="transmembrane region" description="Helical" evidence="7">
    <location>
        <begin position="290"/>
        <end position="314"/>
    </location>
</feature>
<gene>
    <name evidence="10" type="ORF">GCM10022288_23570</name>
</gene>
<evidence type="ECO:0000256" key="4">
    <source>
        <dbReference type="ARBA" id="ARBA00022692"/>
    </source>
</evidence>
<dbReference type="SUPFAM" id="SSF161098">
    <property type="entry name" value="MetI-like"/>
    <property type="match status" value="1"/>
</dbReference>
<organism evidence="10 11">
    <name type="scientific">Gryllotalpicola kribbensis</name>
    <dbReference type="NCBI Taxonomy" id="993084"/>
    <lineage>
        <taxon>Bacteria</taxon>
        <taxon>Bacillati</taxon>
        <taxon>Actinomycetota</taxon>
        <taxon>Actinomycetes</taxon>
        <taxon>Micrococcales</taxon>
        <taxon>Microbacteriaceae</taxon>
        <taxon>Gryllotalpicola</taxon>
    </lineage>
</organism>
<dbReference type="PROSITE" id="PS50928">
    <property type="entry name" value="ABC_TM1"/>
    <property type="match status" value="1"/>
</dbReference>
<evidence type="ECO:0000256" key="6">
    <source>
        <dbReference type="ARBA" id="ARBA00023136"/>
    </source>
</evidence>
<keyword evidence="5 7" id="KW-1133">Transmembrane helix</keyword>